<feature type="compositionally biased region" description="Basic residues" evidence="2">
    <location>
        <begin position="1"/>
        <end position="14"/>
    </location>
</feature>
<evidence type="ECO:0000313" key="3">
    <source>
        <dbReference type="EMBL" id="EGR31155.1"/>
    </source>
</evidence>
<proteinExistence type="predicted"/>
<sequence>ETKNKIKQQIKKMMKQSSAKKNNNQVKSQHHPGQFSEKKAQFYQKNTLPSTTPLKVPNPDSVITCQQKIQQNPFNPQNNILNNKNSISYLNSSNNFPNNNVIQKSSTSQSPSKKNNENQELINKLKQMIKDKDYIIQRLREQQSMPQSLNNSPLKQQNHMFNLENVDQNQLIGEIERLNCELAKSKNQIKNLQSQIQKFNQFIEKLQNENQQLKDKIDGKLSQNIKSKETQTPQNLLPNIEVEKPIRQVSLTNPNLDLMNQLKSKNEEIYNWKCKNQDLLNDLNEAKNDLKEYKGELQETKNELNDLKNQLKDTRSRLQNEQQQNSIYIKKDEETVKIHSFNEKQLLLKIVILTSEIEHILQKNRGLQQHNENLVKEIQYLNNFMNQNDLNSLALSLQEKNKEILQKLILSYLEIERVNDENEYLKKLQKNIEKNKKCLEEKKVESSDDPIILKQYIDELN</sequence>
<feature type="non-terminal residue" evidence="3">
    <location>
        <position position="1"/>
    </location>
</feature>
<reference evidence="3 4" key="1">
    <citation type="submission" date="2011-07" db="EMBL/GenBank/DDBJ databases">
        <authorList>
            <person name="Coyne R."/>
            <person name="Brami D."/>
            <person name="Johnson J."/>
            <person name="Hostetler J."/>
            <person name="Hannick L."/>
            <person name="Clark T."/>
            <person name="Cassidy-Hanley D."/>
            <person name="Inman J."/>
        </authorList>
    </citation>
    <scope>NUCLEOTIDE SEQUENCE [LARGE SCALE GENOMIC DNA]</scope>
    <source>
        <strain evidence="3 4">G5</strain>
    </source>
</reference>
<evidence type="ECO:0000256" key="2">
    <source>
        <dbReference type="SAM" id="MobiDB-lite"/>
    </source>
</evidence>
<dbReference type="AlphaFoldDB" id="G0QUF9"/>
<keyword evidence="4" id="KW-1185">Reference proteome</keyword>
<keyword evidence="1" id="KW-0175">Coiled coil</keyword>
<dbReference type="EMBL" id="GL983911">
    <property type="protein sequence ID" value="EGR31155.1"/>
    <property type="molecule type" value="Genomic_DNA"/>
</dbReference>
<organism evidence="3 4">
    <name type="scientific">Ichthyophthirius multifiliis</name>
    <name type="common">White spot disease agent</name>
    <name type="synonym">Ich</name>
    <dbReference type="NCBI Taxonomy" id="5932"/>
    <lineage>
        <taxon>Eukaryota</taxon>
        <taxon>Sar</taxon>
        <taxon>Alveolata</taxon>
        <taxon>Ciliophora</taxon>
        <taxon>Intramacronucleata</taxon>
        <taxon>Oligohymenophorea</taxon>
        <taxon>Hymenostomatida</taxon>
        <taxon>Ophryoglenina</taxon>
        <taxon>Ichthyophthirius</taxon>
    </lineage>
</organism>
<dbReference type="InParanoid" id="G0QUF9"/>
<gene>
    <name evidence="3" type="ORF">IMG5_116850</name>
</gene>
<accession>G0QUF9</accession>
<dbReference type="RefSeq" id="XP_004034641.1">
    <property type="nucleotide sequence ID" value="XM_004034593.1"/>
</dbReference>
<feature type="coiled-coil region" evidence="1">
    <location>
        <begin position="415"/>
        <end position="449"/>
    </location>
</feature>
<feature type="non-terminal residue" evidence="3">
    <location>
        <position position="461"/>
    </location>
</feature>
<feature type="region of interest" description="Disordered" evidence="2">
    <location>
        <begin position="1"/>
        <end position="43"/>
    </location>
</feature>
<name>G0QUF9_ICHMU</name>
<feature type="coiled-coil region" evidence="1">
    <location>
        <begin position="269"/>
        <end position="324"/>
    </location>
</feature>
<dbReference type="Proteomes" id="UP000008983">
    <property type="component" value="Unassembled WGS sequence"/>
</dbReference>
<feature type="coiled-coil region" evidence="1">
    <location>
        <begin position="168"/>
        <end position="223"/>
    </location>
</feature>
<feature type="compositionally biased region" description="Low complexity" evidence="2">
    <location>
        <begin position="15"/>
        <end position="27"/>
    </location>
</feature>
<evidence type="ECO:0000313" key="4">
    <source>
        <dbReference type="Proteomes" id="UP000008983"/>
    </source>
</evidence>
<feature type="compositionally biased region" description="Low complexity" evidence="2">
    <location>
        <begin position="91"/>
        <end position="113"/>
    </location>
</feature>
<feature type="region of interest" description="Disordered" evidence="2">
    <location>
        <begin position="91"/>
        <end position="117"/>
    </location>
</feature>
<evidence type="ECO:0000256" key="1">
    <source>
        <dbReference type="SAM" id="Coils"/>
    </source>
</evidence>
<dbReference type="GeneID" id="14907293"/>
<protein>
    <submittedName>
        <fullName evidence="3">Uncharacterized protein</fullName>
    </submittedName>
</protein>